<accession>A0A7K1SD68</accession>
<dbReference type="AlphaFoldDB" id="A0A7K1SD68"/>
<keyword evidence="2" id="KW-0732">Signal</keyword>
<organism evidence="3 4">
    <name type="scientific">Spirosoma arboris</name>
    <dbReference type="NCBI Taxonomy" id="2682092"/>
    <lineage>
        <taxon>Bacteria</taxon>
        <taxon>Pseudomonadati</taxon>
        <taxon>Bacteroidota</taxon>
        <taxon>Cytophagia</taxon>
        <taxon>Cytophagales</taxon>
        <taxon>Cytophagaceae</taxon>
        <taxon>Spirosoma</taxon>
    </lineage>
</organism>
<evidence type="ECO:0000313" key="4">
    <source>
        <dbReference type="Proteomes" id="UP000436006"/>
    </source>
</evidence>
<reference evidence="3 4" key="1">
    <citation type="submission" date="2019-12" db="EMBL/GenBank/DDBJ databases">
        <title>Spirosoma sp. HMF4905 genome sequencing and assembly.</title>
        <authorList>
            <person name="Kang H."/>
            <person name="Cha I."/>
            <person name="Kim H."/>
            <person name="Joh K."/>
        </authorList>
    </citation>
    <scope>NUCLEOTIDE SEQUENCE [LARGE SCALE GENOMIC DNA]</scope>
    <source>
        <strain evidence="3 4">HMF4905</strain>
    </source>
</reference>
<dbReference type="Proteomes" id="UP000436006">
    <property type="component" value="Unassembled WGS sequence"/>
</dbReference>
<comment type="caution">
    <text evidence="3">The sequence shown here is derived from an EMBL/GenBank/DDBJ whole genome shotgun (WGS) entry which is preliminary data.</text>
</comment>
<feature type="chain" id="PRO_5029772348" evidence="2">
    <location>
        <begin position="21"/>
        <end position="416"/>
    </location>
</feature>
<evidence type="ECO:0000256" key="1">
    <source>
        <dbReference type="SAM" id="MobiDB-lite"/>
    </source>
</evidence>
<dbReference type="InterPro" id="IPR025345">
    <property type="entry name" value="DUF4249"/>
</dbReference>
<name>A0A7K1SD68_9BACT</name>
<keyword evidence="4" id="KW-1185">Reference proteome</keyword>
<feature type="signal peptide" evidence="2">
    <location>
        <begin position="1"/>
        <end position="20"/>
    </location>
</feature>
<dbReference type="EMBL" id="WPIN01000006">
    <property type="protein sequence ID" value="MVM31762.1"/>
    <property type="molecule type" value="Genomic_DNA"/>
</dbReference>
<proteinExistence type="predicted"/>
<evidence type="ECO:0000313" key="3">
    <source>
        <dbReference type="EMBL" id="MVM31762.1"/>
    </source>
</evidence>
<dbReference type="Pfam" id="PF14054">
    <property type="entry name" value="DUF4249"/>
    <property type="match status" value="1"/>
</dbReference>
<dbReference type="RefSeq" id="WP_157586404.1">
    <property type="nucleotide sequence ID" value="NZ_WPIN01000006.1"/>
</dbReference>
<feature type="region of interest" description="Disordered" evidence="1">
    <location>
        <begin position="375"/>
        <end position="416"/>
    </location>
</feature>
<protein>
    <submittedName>
        <fullName evidence="3">DUF4249 family protein</fullName>
    </submittedName>
</protein>
<gene>
    <name evidence="3" type="ORF">GO755_17070</name>
</gene>
<sequence>MRSFVLLGFSCLTALLLPLACVDPLDQSQRDAVNAIVVDGTITDLAEPMIIQLNRAQGDRLTGRSGTLPITKATVEVVVDSSEVIACHETIDGNYQLPSDFKGRPGHAYQLRFTLNDGTHYLSTQQVMPVAPPPIDRLTVQFNPTSISQAEAIDMHYRAGHDVYLDTQDPVDVHNYYRWDWTLYERQDWCRSCYQGLYVVNKVVDLHNGTYQSTDQPLEDCFYPLTGLPYQYVQATQFDYFCRTQCWEILHSHIINIFDDELSNGGLIARRPVAHIPFYQRSPCLVVIRQGAITKDAHHYFNSFELQTQNTGGLSDTPPTVLPGNVHNVRALNEVVVGYFTASSVVAKPYYIDRKDAEGIPPTLFYALNARVPHPEDLPPPSPGPTFIIGGPSRPPTAVCGPIDQRTPFKPVGWPN</sequence>
<evidence type="ECO:0000256" key="2">
    <source>
        <dbReference type="SAM" id="SignalP"/>
    </source>
</evidence>